<evidence type="ECO:0000313" key="2">
    <source>
        <dbReference type="EMBL" id="KAJ8877618.1"/>
    </source>
</evidence>
<organism evidence="2 3">
    <name type="scientific">Dryococelus australis</name>
    <dbReference type="NCBI Taxonomy" id="614101"/>
    <lineage>
        <taxon>Eukaryota</taxon>
        <taxon>Metazoa</taxon>
        <taxon>Ecdysozoa</taxon>
        <taxon>Arthropoda</taxon>
        <taxon>Hexapoda</taxon>
        <taxon>Insecta</taxon>
        <taxon>Pterygota</taxon>
        <taxon>Neoptera</taxon>
        <taxon>Polyneoptera</taxon>
        <taxon>Phasmatodea</taxon>
        <taxon>Verophasmatodea</taxon>
        <taxon>Anareolatae</taxon>
        <taxon>Phasmatidae</taxon>
        <taxon>Eurycanthinae</taxon>
        <taxon>Dryococelus</taxon>
    </lineage>
</organism>
<comment type="caution">
    <text evidence="2">The sequence shown here is derived from an EMBL/GenBank/DDBJ whole genome shotgun (WGS) entry which is preliminary data.</text>
</comment>
<dbReference type="EMBL" id="JARBHB010000008">
    <property type="protein sequence ID" value="KAJ8877618.1"/>
    <property type="molecule type" value="Genomic_DNA"/>
</dbReference>
<evidence type="ECO:0000256" key="1">
    <source>
        <dbReference type="SAM" id="MobiDB-lite"/>
    </source>
</evidence>
<keyword evidence="3" id="KW-1185">Reference proteome</keyword>
<feature type="region of interest" description="Disordered" evidence="1">
    <location>
        <begin position="331"/>
        <end position="359"/>
    </location>
</feature>
<dbReference type="Proteomes" id="UP001159363">
    <property type="component" value="Chromosome 7"/>
</dbReference>
<evidence type="ECO:0000313" key="3">
    <source>
        <dbReference type="Proteomes" id="UP001159363"/>
    </source>
</evidence>
<proteinExistence type="predicted"/>
<reference evidence="2 3" key="1">
    <citation type="submission" date="2023-02" db="EMBL/GenBank/DDBJ databases">
        <title>LHISI_Scaffold_Assembly.</title>
        <authorList>
            <person name="Stuart O.P."/>
            <person name="Cleave R."/>
            <person name="Magrath M.J.L."/>
            <person name="Mikheyev A.S."/>
        </authorList>
    </citation>
    <scope>NUCLEOTIDE SEQUENCE [LARGE SCALE GENOMIC DNA]</scope>
    <source>
        <strain evidence="2">Daus_M_001</strain>
        <tissue evidence="2">Leg muscle</tissue>
    </source>
</reference>
<name>A0ABQ9H006_9NEOP</name>
<sequence length="412" mass="44972">MSSAILVCRQSSLCTLGYLVMLLGNSSSPARAMSASLPCHDQELGDLRTRQRTSASGLQLSHLAMLGAEMALVKGDDPDLSKVGVSTIHLATRPDWKANFSDASSLLITVRLNRITCRNDESIKPVHVSGLIPGRVTPGFSQVGIVPDDASGQRVFSGTSHFPRPRIPALLHSHLISPSSALKTSLLRAAHISQLNSTPFWVLAASLTKFSYVIGERIRIKSLRHCNSVIRWQTHRRVSIKVTQFREWISTKRGAIACDVKKGRRGRKRTKPTEGSVGGGGVLLTFACLSEESKYIRQAAPESCAKLRCDKTGRAALTLLHRQSATNTMAVNNEPYQFEPGRRDVDRSSSSGNENNIPDTTGRDFVDVCMCVYNGNTRLCDIALIACAYGNHRDSGASKWKKTAVVNKMTGR</sequence>
<accession>A0ABQ9H006</accession>
<gene>
    <name evidence="2" type="ORF">PR048_022073</name>
</gene>
<protein>
    <submittedName>
        <fullName evidence="2">Uncharacterized protein</fullName>
    </submittedName>
</protein>